<gene>
    <name evidence="8" type="ORF">BCR37DRAFT_118218</name>
</gene>
<evidence type="ECO:0000256" key="4">
    <source>
        <dbReference type="ARBA" id="ARBA00022801"/>
    </source>
</evidence>
<evidence type="ECO:0000256" key="3">
    <source>
        <dbReference type="ARBA" id="ARBA00012744"/>
    </source>
</evidence>
<comment type="similarity">
    <text evidence="2 7">Belongs to the glycosyl hydrolase 1 family.</text>
</comment>
<dbReference type="Gene3D" id="3.20.20.80">
    <property type="entry name" value="Glycosidases"/>
    <property type="match status" value="1"/>
</dbReference>
<sequence>MSDNFLWGYATASFQVEGAVDADGRGPSIWDTFTHIPGNIADGSNADVSVDQYHRAEEDIMLLKTLGARAYRFSISWSRVIPLGGKDDPVNEAGVEYYAKLIELCHAHGIVPFVTLHHWDTPQALVDRYGGMLNTQKFVPDFERYATVCFDRFGRDVRHWLTFNEPWVISILGYGIGAFAPGRSSNRSHRAVGDSSTEPWIVGHSCILAHASAVRVYRTCFQAHQRGQIGITLNGDWAEPLEPDNAEHVAAAQRHLEFWIGWFADPIYLGDYPASMRAKLGDRLPCFTDEEKDLVKGSSDFYGMNHYTSNYIVPDECSGVTEYMGDAKYVYEKDGIPIGPQAESTWLRVVPWGFRKLLNWIHLRYAMPIYVTEFGCSVPGECQMSLDQIVQDDFRINYYHGYLDSMLEAKEVDGVDVRAAFPWSLLDNFEWASGLSVRFGVVHVDYDTLVRTPKASSAFVKKWFEDHHERLQR</sequence>
<accession>A0A1Y2F4J9</accession>
<protein>
    <recommendedName>
        <fullName evidence="3">beta-glucosidase</fullName>
        <ecNumber evidence="3">3.2.1.21</ecNumber>
    </recommendedName>
</protein>
<evidence type="ECO:0000256" key="5">
    <source>
        <dbReference type="ARBA" id="ARBA00023295"/>
    </source>
</evidence>
<evidence type="ECO:0000313" key="9">
    <source>
        <dbReference type="Proteomes" id="UP000193685"/>
    </source>
</evidence>
<keyword evidence="5" id="KW-0326">Glycosidase</keyword>
<comment type="caution">
    <text evidence="8">The sequence shown here is derived from an EMBL/GenBank/DDBJ whole genome shotgun (WGS) entry which is preliminary data.</text>
</comment>
<dbReference type="SUPFAM" id="SSF51445">
    <property type="entry name" value="(Trans)glycosidases"/>
    <property type="match status" value="1"/>
</dbReference>
<name>A0A1Y2F4J9_PROLT</name>
<dbReference type="OMA" id="HGSNDFY"/>
<dbReference type="FunFam" id="3.20.20.80:FF:000011">
    <property type="entry name" value="Cytosolic beta-glucosidase"/>
    <property type="match status" value="1"/>
</dbReference>
<evidence type="ECO:0000313" key="8">
    <source>
        <dbReference type="EMBL" id="ORY78256.1"/>
    </source>
</evidence>
<dbReference type="GO" id="GO:0030245">
    <property type="term" value="P:cellulose catabolic process"/>
    <property type="evidence" value="ECO:0007669"/>
    <property type="project" value="UniProtKB-ARBA"/>
</dbReference>
<dbReference type="PANTHER" id="PTHR10353">
    <property type="entry name" value="GLYCOSYL HYDROLASE"/>
    <property type="match status" value="1"/>
</dbReference>
<dbReference type="PRINTS" id="PR00131">
    <property type="entry name" value="GLHYDRLASE1"/>
</dbReference>
<dbReference type="EC" id="3.2.1.21" evidence="3"/>
<dbReference type="InterPro" id="IPR033132">
    <property type="entry name" value="GH_1_N_CS"/>
</dbReference>
<comment type="catalytic activity">
    <reaction evidence="1">
        <text>Hydrolysis of terminal, non-reducing beta-D-glucosyl residues with release of beta-D-glucose.</text>
        <dbReference type="EC" id="3.2.1.21"/>
    </reaction>
</comment>
<dbReference type="RefSeq" id="XP_040723367.1">
    <property type="nucleotide sequence ID" value="XM_040865972.1"/>
</dbReference>
<keyword evidence="4" id="KW-0378">Hydrolase</keyword>
<dbReference type="Proteomes" id="UP000193685">
    <property type="component" value="Unassembled WGS sequence"/>
</dbReference>
<evidence type="ECO:0000256" key="6">
    <source>
        <dbReference type="ARBA" id="ARBA00056775"/>
    </source>
</evidence>
<dbReference type="InterPro" id="IPR017853">
    <property type="entry name" value="GH"/>
</dbReference>
<dbReference type="STRING" id="56484.A0A1Y2F4J9"/>
<reference evidence="8 9" key="1">
    <citation type="submission" date="2016-07" db="EMBL/GenBank/DDBJ databases">
        <title>Pervasive Adenine N6-methylation of Active Genes in Fungi.</title>
        <authorList>
            <consortium name="DOE Joint Genome Institute"/>
            <person name="Mondo S.J."/>
            <person name="Dannebaum R.O."/>
            <person name="Kuo R.C."/>
            <person name="Labutti K."/>
            <person name="Haridas S."/>
            <person name="Kuo A."/>
            <person name="Salamov A."/>
            <person name="Ahrendt S.R."/>
            <person name="Lipzen A."/>
            <person name="Sullivan W."/>
            <person name="Andreopoulos W.B."/>
            <person name="Clum A."/>
            <person name="Lindquist E."/>
            <person name="Daum C."/>
            <person name="Ramamoorthy G.K."/>
            <person name="Gryganskyi A."/>
            <person name="Culley D."/>
            <person name="Magnuson J.K."/>
            <person name="James T.Y."/>
            <person name="O'Malley M.A."/>
            <person name="Stajich J.E."/>
            <person name="Spatafora J.W."/>
            <person name="Visel A."/>
            <person name="Grigoriev I.V."/>
        </authorList>
    </citation>
    <scope>NUCLEOTIDE SEQUENCE [LARGE SCALE GENOMIC DNA]</scope>
    <source>
        <strain evidence="8 9">12-1054</strain>
    </source>
</reference>
<comment type="function">
    <text evidence="6">Plays an important role in cellulose degradation. Shows hydrolytic activity against several glycosidic compounds.</text>
</comment>
<dbReference type="GeneID" id="63782571"/>
<keyword evidence="9" id="KW-1185">Reference proteome</keyword>
<evidence type="ECO:0000256" key="1">
    <source>
        <dbReference type="ARBA" id="ARBA00000448"/>
    </source>
</evidence>
<dbReference type="PROSITE" id="PS00653">
    <property type="entry name" value="GLYCOSYL_HYDROL_F1_2"/>
    <property type="match status" value="1"/>
</dbReference>
<dbReference type="Pfam" id="PF00232">
    <property type="entry name" value="Glyco_hydro_1"/>
    <property type="match status" value="1"/>
</dbReference>
<dbReference type="EMBL" id="MCFI01000018">
    <property type="protein sequence ID" value="ORY78256.1"/>
    <property type="molecule type" value="Genomic_DNA"/>
</dbReference>
<evidence type="ECO:0000256" key="2">
    <source>
        <dbReference type="ARBA" id="ARBA00010838"/>
    </source>
</evidence>
<dbReference type="InterPro" id="IPR001360">
    <property type="entry name" value="Glyco_hydro_1"/>
</dbReference>
<proteinExistence type="inferred from homology"/>
<dbReference type="PANTHER" id="PTHR10353:SF36">
    <property type="entry name" value="LP05116P"/>
    <property type="match status" value="1"/>
</dbReference>
<dbReference type="GO" id="GO:0080079">
    <property type="term" value="F:cellobiose glucosidase activity"/>
    <property type="evidence" value="ECO:0007669"/>
    <property type="project" value="UniProtKB-ARBA"/>
</dbReference>
<dbReference type="OrthoDB" id="65569at2759"/>
<organism evidence="8 9">
    <name type="scientific">Protomyces lactucae-debilis</name>
    <dbReference type="NCBI Taxonomy" id="2754530"/>
    <lineage>
        <taxon>Eukaryota</taxon>
        <taxon>Fungi</taxon>
        <taxon>Dikarya</taxon>
        <taxon>Ascomycota</taxon>
        <taxon>Taphrinomycotina</taxon>
        <taxon>Taphrinomycetes</taxon>
        <taxon>Taphrinales</taxon>
        <taxon>Protomycetaceae</taxon>
        <taxon>Protomyces</taxon>
    </lineage>
</organism>
<evidence type="ECO:0000256" key="7">
    <source>
        <dbReference type="RuleBase" id="RU003690"/>
    </source>
</evidence>
<dbReference type="AlphaFoldDB" id="A0A1Y2F4J9"/>